<comment type="caution">
    <text evidence="1">The sequence shown here is derived from an EMBL/GenBank/DDBJ whole genome shotgun (WGS) entry which is preliminary data.</text>
</comment>
<proteinExistence type="predicted"/>
<dbReference type="AlphaFoldDB" id="A0AAV7KXK3"/>
<accession>A0AAV7KXK3</accession>
<name>A0AAV7KXK3_PLEWA</name>
<gene>
    <name evidence="1" type="ORF">NDU88_004333</name>
</gene>
<evidence type="ECO:0000313" key="2">
    <source>
        <dbReference type="Proteomes" id="UP001066276"/>
    </source>
</evidence>
<protein>
    <submittedName>
        <fullName evidence="1">Uncharacterized protein</fullName>
    </submittedName>
</protein>
<organism evidence="1 2">
    <name type="scientific">Pleurodeles waltl</name>
    <name type="common">Iberian ribbed newt</name>
    <dbReference type="NCBI Taxonomy" id="8319"/>
    <lineage>
        <taxon>Eukaryota</taxon>
        <taxon>Metazoa</taxon>
        <taxon>Chordata</taxon>
        <taxon>Craniata</taxon>
        <taxon>Vertebrata</taxon>
        <taxon>Euteleostomi</taxon>
        <taxon>Amphibia</taxon>
        <taxon>Batrachia</taxon>
        <taxon>Caudata</taxon>
        <taxon>Salamandroidea</taxon>
        <taxon>Salamandridae</taxon>
        <taxon>Pleurodelinae</taxon>
        <taxon>Pleurodeles</taxon>
    </lineage>
</organism>
<dbReference type="EMBL" id="JANPWB010000016">
    <property type="protein sequence ID" value="KAJ1084181.1"/>
    <property type="molecule type" value="Genomic_DNA"/>
</dbReference>
<dbReference type="Proteomes" id="UP001066276">
    <property type="component" value="Chromosome 12"/>
</dbReference>
<reference evidence="1" key="1">
    <citation type="journal article" date="2022" name="bioRxiv">
        <title>Sequencing and chromosome-scale assembly of the giantPleurodeles waltlgenome.</title>
        <authorList>
            <person name="Brown T."/>
            <person name="Elewa A."/>
            <person name="Iarovenko S."/>
            <person name="Subramanian E."/>
            <person name="Araus A.J."/>
            <person name="Petzold A."/>
            <person name="Susuki M."/>
            <person name="Suzuki K.-i.T."/>
            <person name="Hayashi T."/>
            <person name="Toyoda A."/>
            <person name="Oliveira C."/>
            <person name="Osipova E."/>
            <person name="Leigh N.D."/>
            <person name="Simon A."/>
            <person name="Yun M.H."/>
        </authorList>
    </citation>
    <scope>NUCLEOTIDE SEQUENCE</scope>
    <source>
        <strain evidence="1">20211129_DDA</strain>
        <tissue evidence="1">Liver</tissue>
    </source>
</reference>
<evidence type="ECO:0000313" key="1">
    <source>
        <dbReference type="EMBL" id="KAJ1084181.1"/>
    </source>
</evidence>
<keyword evidence="2" id="KW-1185">Reference proteome</keyword>
<sequence>MNIDYECYSFNLAYQEKDEYMGEFISRLKRLTRYCAFDMFTMEDALHLQINEECQCESLRRRLLKKQYSLDEI</sequence>